<sequence>MRIAIHGLVLTGPDKPNAELKPGGESHLVFGPTDTGKSYIEECIAYCLGSDEHPRNVGFSEGYTRAALQVLGPDGSEYTFFRDLLEERQVVYSGFHSLPPLSSQSPVAEEIGPYLIEWGKASGNRILVKAGTLGNVTANDLRFLSLFDEIRTLDKVPLKGKDKLLKMRFQSVIMLALIGVDDSGATLTVKTDQRNIAKGHVQAIEDELKALHADIPSTWSKEDCAEGLTKIEHELREVGTFLRTNAQELTELKTAHESLEDGLRDVQAELAEVLEAKDRFVLLDEKYQNDVHRLSSLITASEIVETFESQPCPLCRTDLNHKRNYAQLEQGDMLREAARAEVSKINALRQGLAIALSDIDEDIVSSRCRETSFQRETAANLSEQARLLRPASPNIEADYLGTLTARRTEMAMAARNFERIDTLNARLVGMKAKTKRQKQSISRDFSTSATELCRRISELLTAWGVPMVESVHFDEDDADIHINNRQRVSFGKGKRGIFLTALAVALMERALHQGNPHLGLIVIDSPVVTYKDPKHGSNNPEEALDPTVKDKFYTWLADRQESGQIIVLENEEPDGQLQMRLAHTEFVGVGEAEGRRGFFPI</sequence>
<proteinExistence type="predicted"/>
<name>A0A8I1E807_9PSED</name>
<keyword evidence="1" id="KW-0175">Coiled coil</keyword>
<evidence type="ECO:0000256" key="1">
    <source>
        <dbReference type="SAM" id="Coils"/>
    </source>
</evidence>
<dbReference type="RefSeq" id="WP_198712545.1">
    <property type="nucleotide sequence ID" value="NZ_JAEILH010000041.1"/>
</dbReference>
<dbReference type="Gene3D" id="3.40.50.300">
    <property type="entry name" value="P-loop containing nucleotide triphosphate hydrolases"/>
    <property type="match status" value="1"/>
</dbReference>
<dbReference type="Proteomes" id="UP000645865">
    <property type="component" value="Unassembled WGS sequence"/>
</dbReference>
<protein>
    <submittedName>
        <fullName evidence="2">Uncharacterized protein</fullName>
    </submittedName>
</protein>
<evidence type="ECO:0000313" key="3">
    <source>
        <dbReference type="Proteomes" id="UP000645865"/>
    </source>
</evidence>
<organism evidence="2 3">
    <name type="scientific">Pseudomonas rhodesiae</name>
    <dbReference type="NCBI Taxonomy" id="76760"/>
    <lineage>
        <taxon>Bacteria</taxon>
        <taxon>Pseudomonadati</taxon>
        <taxon>Pseudomonadota</taxon>
        <taxon>Gammaproteobacteria</taxon>
        <taxon>Pseudomonadales</taxon>
        <taxon>Pseudomonadaceae</taxon>
        <taxon>Pseudomonas</taxon>
    </lineage>
</organism>
<gene>
    <name evidence="2" type="ORF">YA0853_24400</name>
</gene>
<dbReference type="AlphaFoldDB" id="A0A8I1E807"/>
<feature type="coiled-coil region" evidence="1">
    <location>
        <begin position="249"/>
        <end position="276"/>
    </location>
</feature>
<dbReference type="EMBL" id="JAEILH010000041">
    <property type="protein sequence ID" value="MBI6626776.1"/>
    <property type="molecule type" value="Genomic_DNA"/>
</dbReference>
<comment type="caution">
    <text evidence="2">The sequence shown here is derived from an EMBL/GenBank/DDBJ whole genome shotgun (WGS) entry which is preliminary data.</text>
</comment>
<reference evidence="2" key="1">
    <citation type="submission" date="2020-12" db="EMBL/GenBank/DDBJ databases">
        <title>Comparative genomic insights into the epidemiology and virulence of plant pathogenic Pseudomonads from Turkey.</title>
        <authorList>
            <person name="Dillon M."/>
            <person name="Ruiz-Bedoya T."/>
            <person name="Bendalovic-Torma C."/>
            <person name="Guttman K.M."/>
            <person name="Kwak H."/>
            <person name="Middleton M.A."/>
            <person name="Wang P.W."/>
            <person name="Horuz S."/>
            <person name="Aysan Y."/>
            <person name="Guttman D.S."/>
        </authorList>
    </citation>
    <scope>NUCLEOTIDE SEQUENCE</scope>
    <source>
        <strain evidence="2">S5_IA_3a</strain>
    </source>
</reference>
<evidence type="ECO:0000313" key="2">
    <source>
        <dbReference type="EMBL" id="MBI6626776.1"/>
    </source>
</evidence>
<dbReference type="InterPro" id="IPR027417">
    <property type="entry name" value="P-loop_NTPase"/>
</dbReference>
<accession>A0A8I1E807</accession>